<dbReference type="PANTHER" id="PTHR33266:SF1">
    <property type="entry name" value="F-BOX DOMAIN-CONTAINING PROTEIN"/>
    <property type="match status" value="1"/>
</dbReference>
<feature type="compositionally biased region" description="Low complexity" evidence="1">
    <location>
        <begin position="24"/>
        <end position="63"/>
    </location>
</feature>
<dbReference type="EMBL" id="ML170177">
    <property type="protein sequence ID" value="TDL22026.1"/>
    <property type="molecule type" value="Genomic_DNA"/>
</dbReference>
<dbReference type="Proteomes" id="UP000294933">
    <property type="component" value="Unassembled WGS sequence"/>
</dbReference>
<evidence type="ECO:0000313" key="2">
    <source>
        <dbReference type="EMBL" id="TDL22026.1"/>
    </source>
</evidence>
<dbReference type="AlphaFoldDB" id="A0A4Y7Q412"/>
<dbReference type="VEuPathDB" id="FungiDB:BD410DRAFT_898594"/>
<name>A0A4Y7Q412_9AGAM</name>
<keyword evidence="3" id="KW-1185">Reference proteome</keyword>
<accession>A0A4Y7Q412</accession>
<dbReference type="STRING" id="50990.A0A4Y7Q412"/>
<feature type="region of interest" description="Disordered" evidence="1">
    <location>
        <begin position="1"/>
        <end position="71"/>
    </location>
</feature>
<protein>
    <submittedName>
        <fullName evidence="2">Uncharacterized protein</fullName>
    </submittedName>
</protein>
<gene>
    <name evidence="2" type="ORF">BD410DRAFT_898594</name>
</gene>
<evidence type="ECO:0000313" key="3">
    <source>
        <dbReference type="Proteomes" id="UP000294933"/>
    </source>
</evidence>
<organism evidence="2 3">
    <name type="scientific">Rickenella mellea</name>
    <dbReference type="NCBI Taxonomy" id="50990"/>
    <lineage>
        <taxon>Eukaryota</taxon>
        <taxon>Fungi</taxon>
        <taxon>Dikarya</taxon>
        <taxon>Basidiomycota</taxon>
        <taxon>Agaricomycotina</taxon>
        <taxon>Agaricomycetes</taxon>
        <taxon>Hymenochaetales</taxon>
        <taxon>Rickenellaceae</taxon>
        <taxon>Rickenella</taxon>
    </lineage>
</organism>
<evidence type="ECO:0000256" key="1">
    <source>
        <dbReference type="SAM" id="MobiDB-lite"/>
    </source>
</evidence>
<dbReference type="OrthoDB" id="3270019at2759"/>
<reference evidence="2 3" key="1">
    <citation type="submission" date="2018-06" db="EMBL/GenBank/DDBJ databases">
        <title>A transcriptomic atlas of mushroom development highlights an independent origin of complex multicellularity.</title>
        <authorList>
            <consortium name="DOE Joint Genome Institute"/>
            <person name="Krizsan K."/>
            <person name="Almasi E."/>
            <person name="Merenyi Z."/>
            <person name="Sahu N."/>
            <person name="Viragh M."/>
            <person name="Koszo T."/>
            <person name="Mondo S."/>
            <person name="Kiss B."/>
            <person name="Balint B."/>
            <person name="Kues U."/>
            <person name="Barry K."/>
            <person name="Hegedus J.C."/>
            <person name="Henrissat B."/>
            <person name="Johnson J."/>
            <person name="Lipzen A."/>
            <person name="Ohm R."/>
            <person name="Nagy I."/>
            <person name="Pangilinan J."/>
            <person name="Yan J."/>
            <person name="Xiong Y."/>
            <person name="Grigoriev I.V."/>
            <person name="Hibbett D.S."/>
            <person name="Nagy L.G."/>
        </authorList>
    </citation>
    <scope>NUCLEOTIDE SEQUENCE [LARGE SCALE GENOMIC DNA]</scope>
    <source>
        <strain evidence="2 3">SZMC22713</strain>
    </source>
</reference>
<dbReference type="PANTHER" id="PTHR33266">
    <property type="entry name" value="CHROMOSOME 15, WHOLE GENOME SHOTGUN SEQUENCE"/>
    <property type="match status" value="1"/>
</dbReference>
<sequence>MSSTGDERPRKKRRTTPPAPDTPQAPETLQAAEIPHAPEIPQAPQAPETPQASSQTSQTQQTEAPPPVGTINLSASANIIGKNDEVEPHYKLWNIFNDVYANPAWAAKLDPSYKDLETCKTALSKDGQRDGSLLQCILDCSTTGLWDPLFAHPDLQAPKRRHSRGFPASRERPVIDAFETKYIGSAYKVMLQAIDDLKAHKQYACILPVVQSSGMGKSKTVHRISEDRIHLPMCLREDDVPGTFSYPRPDARVRDKLTTAPSSADEEACKAFIRGFLGSIFSVTKARLEQFSKGSSMEYSSLVKSFFDLFNDEEERERFYDDVISPHWDFNVNELSSAWSSLDKALTKMCDKLPDGYPIIFSMDEVHVIYEPRSPLDVGTEFTLYSRFKSVLSELASKTFGTVVLTTATAMSKLAPSKAIAPSYRERIHDLELPAPFTELPFDTALFRAPLAQGVYNIKTVGTLEFTARFGRPLWDAMYTQYMKDVPPPQLSDAIERVMTVVMEKLSSHELPLPPCTLNPLSIAILSSRLLLDLSPATTKAREYERELVRSHLRIVYSVHEDQEVSITGSSPEPLVAEAAARIMNKVVKEGEKDMPYMNTWSLLVEYVTHGMAPQGTVGELIGRALTIQAMDHAIHKLKSHCELKYQTPVPVNEFYKALLTKEAWEVLRHSVPANQDMLTKGDADKTFETAFTNAYFRVSHWAKANDATPLNKHYAWALWLRGTAILCQLNQELSDRGMPIYFEDCGPVSAESISLNLHQDKTSATINPAHVSVQSAEALNLFSGETNLPYIATVHCYALLKDQHLSANQLNNRSRSKKTKNKEAPRYQIDICGLEPYRLLSKAEKSHIRSMINGSKTYLFDKHPRQNGLPTLRRLQPVLTGDADTTQWFGGFAQWCAMRIPIKQ</sequence>
<proteinExistence type="predicted"/>